<dbReference type="FunFam" id="1.20.272.10:FF:000001">
    <property type="entry name" value="Putative AAA family ATPase"/>
    <property type="match status" value="1"/>
</dbReference>
<dbReference type="Gene3D" id="1.10.3710.10">
    <property type="entry name" value="DNA polymerase III clamp loader subunits, C-terminal domain"/>
    <property type="match status" value="1"/>
</dbReference>
<dbReference type="CDD" id="cd00009">
    <property type="entry name" value="AAA"/>
    <property type="match status" value="1"/>
</dbReference>
<dbReference type="KEGG" id="slp:Slip_0351"/>
<dbReference type="RefSeq" id="WP_013174537.1">
    <property type="nucleotide sequence ID" value="NC_014220.1"/>
</dbReference>
<organism evidence="7 8">
    <name type="scientific">Syntrophothermus lipocalidus (strain DSM 12680 / TGB-C1)</name>
    <dbReference type="NCBI Taxonomy" id="643648"/>
    <lineage>
        <taxon>Bacteria</taxon>
        <taxon>Bacillati</taxon>
        <taxon>Bacillota</taxon>
        <taxon>Clostridia</taxon>
        <taxon>Eubacteriales</taxon>
        <taxon>Syntrophomonadaceae</taxon>
        <taxon>Syntrophothermus</taxon>
    </lineage>
</organism>
<evidence type="ECO:0000313" key="8">
    <source>
        <dbReference type="Proteomes" id="UP000000378"/>
    </source>
</evidence>
<evidence type="ECO:0000256" key="4">
    <source>
        <dbReference type="ARBA" id="ARBA00022741"/>
    </source>
</evidence>
<accession>D7CK21</accession>
<dbReference type="OrthoDB" id="9778364at2"/>
<dbReference type="InterPro" id="IPR032423">
    <property type="entry name" value="AAA_assoc_2"/>
</dbReference>
<dbReference type="Gene3D" id="1.20.272.10">
    <property type="match status" value="1"/>
</dbReference>
<name>D7CK21_SYNLT</name>
<proteinExistence type="inferred from homology"/>
<evidence type="ECO:0000259" key="6">
    <source>
        <dbReference type="SMART" id="SM00382"/>
    </source>
</evidence>
<dbReference type="GO" id="GO:0000731">
    <property type="term" value="P:DNA synthesis involved in DNA repair"/>
    <property type="evidence" value="ECO:0007669"/>
    <property type="project" value="TreeGrafter"/>
</dbReference>
<comment type="similarity">
    <text evidence="2">Belongs to the AAA ATPase family. RarA/MGS1/WRNIP1 subfamily.</text>
</comment>
<dbReference type="GO" id="GO:0003677">
    <property type="term" value="F:DNA binding"/>
    <property type="evidence" value="ECO:0007669"/>
    <property type="project" value="InterPro"/>
</dbReference>
<dbReference type="InterPro" id="IPR003593">
    <property type="entry name" value="AAA+_ATPase"/>
</dbReference>
<keyword evidence="4" id="KW-0547">Nucleotide-binding</keyword>
<dbReference type="InterPro" id="IPR008921">
    <property type="entry name" value="DNA_pol3_clamp-load_cplx_C"/>
</dbReference>
<dbReference type="Gene3D" id="1.10.8.60">
    <property type="match status" value="1"/>
</dbReference>
<dbReference type="Pfam" id="PF16193">
    <property type="entry name" value="AAA_assoc_2"/>
    <property type="match status" value="1"/>
</dbReference>
<dbReference type="SMART" id="SM00382">
    <property type="entry name" value="AAA"/>
    <property type="match status" value="1"/>
</dbReference>
<dbReference type="eggNOG" id="COG2256">
    <property type="taxonomic scope" value="Bacteria"/>
</dbReference>
<dbReference type="GO" id="GO:0006261">
    <property type="term" value="P:DNA-templated DNA replication"/>
    <property type="evidence" value="ECO:0007669"/>
    <property type="project" value="TreeGrafter"/>
</dbReference>
<evidence type="ECO:0000256" key="2">
    <source>
        <dbReference type="ARBA" id="ARBA00008959"/>
    </source>
</evidence>
<dbReference type="HOGENOM" id="CLU_017985_0_3_9"/>
<dbReference type="Pfam" id="PF00004">
    <property type="entry name" value="AAA"/>
    <property type="match status" value="1"/>
</dbReference>
<sequence length="429" mass="47650">MDLFSYQSQNQPQAWSPLAFRMRPKDLDEIEGQAHLVGPGAPLRRMIERDQLHSMILYGPPGTGKTTLGNIIAKKTRSHFEYLKAVSTTTADIRQLAGEAGQRLKFYGQRTILFLDEIHRFNKAQQDALLPMVEEGIFILIGATTENPLYEINSALLSRTHIYVLEPLDEQAIERILLRALNDKERGLGKYGIEITEEALKSVVIAAKGDARTALNLVENLFLAKYREGERLLITPQEVAEVHRKTVINYDKKADHHYDTISAFIKSIRGSDPDATLFWLAVMLEGGEDPRFIARRLVIHAAEDIGLADPQALLIATAAAQAVELVGLPEARIPLAEASLYLALAPKSNSSKVGIDEALEAVRDLPLIKVPLHIADASHPKAAILGRGVGYKYPHDFGGYVDQQYLPPELEGKRFYHPSGNGREKQVKS</sequence>
<dbReference type="InterPro" id="IPR003959">
    <property type="entry name" value="ATPase_AAA_core"/>
</dbReference>
<dbReference type="CDD" id="cd18139">
    <property type="entry name" value="HLD_clamp_RarA"/>
    <property type="match status" value="1"/>
</dbReference>
<comment type="function">
    <text evidence="1">DNA-dependent ATPase that plays important roles in cellular responses to stalled DNA replication processes.</text>
</comment>
<evidence type="ECO:0000313" key="7">
    <source>
        <dbReference type="EMBL" id="ADI01135.1"/>
    </source>
</evidence>
<keyword evidence="8" id="KW-1185">Reference proteome</keyword>
<dbReference type="GO" id="GO:0008047">
    <property type="term" value="F:enzyme activator activity"/>
    <property type="evidence" value="ECO:0007669"/>
    <property type="project" value="TreeGrafter"/>
</dbReference>
<dbReference type="FunFam" id="3.40.50.300:FF:000137">
    <property type="entry name" value="Replication-associated recombination protein A"/>
    <property type="match status" value="1"/>
</dbReference>
<dbReference type="GO" id="GO:0017116">
    <property type="term" value="F:single-stranded DNA helicase activity"/>
    <property type="evidence" value="ECO:0007669"/>
    <property type="project" value="TreeGrafter"/>
</dbReference>
<feature type="domain" description="AAA+ ATPase" evidence="6">
    <location>
        <begin position="51"/>
        <end position="168"/>
    </location>
</feature>
<dbReference type="PANTHER" id="PTHR13779">
    <property type="entry name" value="WERNER HELICASE-INTERACTING PROTEIN 1 FAMILY MEMBER"/>
    <property type="match status" value="1"/>
</dbReference>
<evidence type="ECO:0000256" key="5">
    <source>
        <dbReference type="ARBA" id="ARBA00022840"/>
    </source>
</evidence>
<dbReference type="InterPro" id="IPR027417">
    <property type="entry name" value="P-loop_NTPase"/>
</dbReference>
<dbReference type="SUPFAM" id="SSF52540">
    <property type="entry name" value="P-loop containing nucleoside triphosphate hydrolases"/>
    <property type="match status" value="1"/>
</dbReference>
<dbReference type="PANTHER" id="PTHR13779:SF7">
    <property type="entry name" value="ATPASE WRNIP1"/>
    <property type="match status" value="1"/>
</dbReference>
<reference evidence="7 8" key="2">
    <citation type="journal article" date="2010" name="Stand. Genomic Sci.">
        <title>Complete genome sequence of Syntrophothermus lipocalidus type strain (TGB-C1).</title>
        <authorList>
            <person name="Djao O.D."/>
            <person name="Zhang X."/>
            <person name="Lucas S."/>
            <person name="Lapidus A."/>
            <person name="Del Rio T.G."/>
            <person name="Nolan M."/>
            <person name="Tice H."/>
            <person name="Cheng J.F."/>
            <person name="Han C."/>
            <person name="Tapia R."/>
            <person name="Goodwin L."/>
            <person name="Pitluck S."/>
            <person name="Liolios K."/>
            <person name="Ivanova N."/>
            <person name="Mavromatis K."/>
            <person name="Mikhailova N."/>
            <person name="Ovchinnikova G."/>
            <person name="Pati A."/>
            <person name="Brambilla E."/>
            <person name="Chen A."/>
            <person name="Palaniappan K."/>
            <person name="Land M."/>
            <person name="Hauser L."/>
            <person name="Chang Y.J."/>
            <person name="Jeffries C.D."/>
            <person name="Rohde M."/>
            <person name="Sikorski J."/>
            <person name="Spring S."/>
            <person name="Goker M."/>
            <person name="Detter J.C."/>
            <person name="Woyke T."/>
            <person name="Bristow J."/>
            <person name="Eisen J.A."/>
            <person name="Markowitz V."/>
            <person name="Hugenholtz P."/>
            <person name="Kyrpides N.C."/>
            <person name="Klenk H.P."/>
        </authorList>
    </citation>
    <scope>NUCLEOTIDE SEQUENCE [LARGE SCALE GENOMIC DNA]</scope>
    <source>
        <strain evidence="8">DSM 12680 / TGB-C1</strain>
    </source>
</reference>
<dbReference type="Pfam" id="PF12002">
    <property type="entry name" value="MgsA_C"/>
    <property type="match status" value="1"/>
</dbReference>
<dbReference type="Proteomes" id="UP000000378">
    <property type="component" value="Chromosome"/>
</dbReference>
<dbReference type="STRING" id="643648.Slip_0351"/>
<dbReference type="InterPro" id="IPR051314">
    <property type="entry name" value="AAA_ATPase_RarA/MGS1/WRNIP1"/>
</dbReference>
<evidence type="ECO:0000256" key="1">
    <source>
        <dbReference type="ARBA" id="ARBA00002393"/>
    </source>
</evidence>
<dbReference type="SUPFAM" id="SSF48019">
    <property type="entry name" value="post-AAA+ oligomerization domain-like"/>
    <property type="match status" value="1"/>
</dbReference>
<dbReference type="GO" id="GO:0005524">
    <property type="term" value="F:ATP binding"/>
    <property type="evidence" value="ECO:0007669"/>
    <property type="project" value="UniProtKB-KW"/>
</dbReference>
<dbReference type="AlphaFoldDB" id="D7CK21"/>
<gene>
    <name evidence="7" type="ordered locus">Slip_0351</name>
</gene>
<dbReference type="GO" id="GO:0016887">
    <property type="term" value="F:ATP hydrolysis activity"/>
    <property type="evidence" value="ECO:0007669"/>
    <property type="project" value="InterPro"/>
</dbReference>
<evidence type="ECO:0000256" key="3">
    <source>
        <dbReference type="ARBA" id="ARBA00022705"/>
    </source>
</evidence>
<keyword evidence="5" id="KW-0067">ATP-binding</keyword>
<dbReference type="Gene3D" id="3.40.50.300">
    <property type="entry name" value="P-loop containing nucleotide triphosphate hydrolases"/>
    <property type="match status" value="1"/>
</dbReference>
<dbReference type="InterPro" id="IPR021886">
    <property type="entry name" value="MgsA_C"/>
</dbReference>
<dbReference type="EMBL" id="CP002048">
    <property type="protein sequence ID" value="ADI01135.1"/>
    <property type="molecule type" value="Genomic_DNA"/>
</dbReference>
<protein>
    <submittedName>
        <fullName evidence="7">AAA ATPase central domain protein</fullName>
    </submittedName>
</protein>
<keyword evidence="3" id="KW-0235">DNA replication</keyword>
<reference evidence="8" key="1">
    <citation type="journal article" date="2010" name="Stand. Genomic Sci.">
        <title>Complete genome sequence of Syntrophothermus lipocalidus type strain (TGB-C1T).</title>
        <authorList>
            <consortium name="US DOE Joint Genome Institute (JGI-PGF)"/>
            <person name="Djao O."/>
            <person name="Zhang X."/>
            <person name="Lucas S."/>
            <person name="Lapidus A."/>
            <person name="Glavina Del Rio T."/>
            <person name="Nolan M."/>
            <person name="Tice H."/>
            <person name="Cheng J."/>
            <person name="Han C."/>
            <person name="Tapia R."/>
            <person name="Goodwin L."/>
            <person name="Pitluck S."/>
            <person name="Liolios K."/>
            <person name="Ivanova N."/>
            <person name="Mavromatis K."/>
            <person name="Mikhailova N."/>
            <person name="Ovchinnikova G."/>
            <person name="Pati A."/>
            <person name="Brambilla E."/>
            <person name="Chen A."/>
            <person name="Palaniappan K."/>
            <person name="Land M."/>
            <person name="Hauser L."/>
            <person name="Chang Y."/>
            <person name="Jeffries C."/>
            <person name="Rohde M."/>
            <person name="Sikorski J."/>
            <person name="Spring S."/>
            <person name="Goker M."/>
            <person name="Detter J."/>
            <person name="Woyke T."/>
            <person name="Bristow J."/>
            <person name="Eisen J."/>
            <person name="Markowitz V."/>
            <person name="Hugenholtz P."/>
            <person name="Kyrpides N."/>
            <person name="Klenk H."/>
        </authorList>
    </citation>
    <scope>NUCLEOTIDE SEQUENCE [LARGE SCALE GENOMIC DNA]</scope>
    <source>
        <strain evidence="8">DSM 12680 / TGB-C1</strain>
    </source>
</reference>